<dbReference type="CDD" id="cd12168">
    <property type="entry name" value="Mand_dh_like"/>
    <property type="match status" value="1"/>
</dbReference>
<feature type="domain" description="D-isomer specific 2-hydroxyacid dehydrogenase catalytic" evidence="4">
    <location>
        <begin position="25"/>
        <end position="332"/>
    </location>
</feature>
<protein>
    <recommendedName>
        <fullName evidence="8">Hydroxyisocaproate dehydrogenase</fullName>
    </recommendedName>
</protein>
<dbReference type="InterPro" id="IPR029753">
    <property type="entry name" value="D-isomer_DH_CS"/>
</dbReference>
<dbReference type="SUPFAM" id="SSF52283">
    <property type="entry name" value="Formate/glycerate dehydrogenase catalytic domain-like"/>
    <property type="match status" value="1"/>
</dbReference>
<feature type="domain" description="D-isomer specific 2-hydroxyacid dehydrogenase NAD-binding" evidence="5">
    <location>
        <begin position="124"/>
        <end position="301"/>
    </location>
</feature>
<dbReference type="FunFam" id="3.40.50.720:FF:000234">
    <property type="entry name" value="2-hydroxyacid dehydrogenase, putative"/>
    <property type="match status" value="1"/>
</dbReference>
<dbReference type="Pfam" id="PF00389">
    <property type="entry name" value="2-Hacid_dh"/>
    <property type="match status" value="1"/>
</dbReference>
<evidence type="ECO:0000313" key="7">
    <source>
        <dbReference type="Proteomes" id="UP001251528"/>
    </source>
</evidence>
<accession>A0AAJ0CGC8</accession>
<sequence length="342" mass="37008">MGSTARPGVLMLGIIHHAHTEFDTISEVADVKQVTSGNREEFIRDCDNGKYDNVVAISRTYDSVQLTGRFDAELVSRLPTSVKFISHNGAGYDQIDVQACTDRKISVSNTPKAVDAATANTAIFLMLGALRRVWIPQQALRDGQWRGASPLGRDPHHLTLGILGMGGIGTATAKRAAAFGFKLQYHNRKPVAGLDKEFATRDVPQYVSFEQLLKTSDIISVHLPLGPATQGLIGRKELSSMKDGVIIVNTARGAIIDEAALAESLESGKVWSVGLDVFEKEPEINPKLIKHPGAVLLPHIGTATIDTQKDMEILVIDNVKSAITKGKHLTQVPEQKPALAKV</sequence>
<evidence type="ECO:0000256" key="3">
    <source>
        <dbReference type="RuleBase" id="RU003719"/>
    </source>
</evidence>
<proteinExistence type="inferred from homology"/>
<evidence type="ECO:0008006" key="8">
    <source>
        <dbReference type="Google" id="ProtNLM"/>
    </source>
</evidence>
<dbReference type="InterPro" id="IPR050223">
    <property type="entry name" value="D-isomer_2-hydroxyacid_DH"/>
</dbReference>
<dbReference type="GO" id="GO:0051287">
    <property type="term" value="F:NAD binding"/>
    <property type="evidence" value="ECO:0007669"/>
    <property type="project" value="InterPro"/>
</dbReference>
<dbReference type="GO" id="GO:0016618">
    <property type="term" value="F:hydroxypyruvate reductase [NAD(P)H] activity"/>
    <property type="evidence" value="ECO:0007669"/>
    <property type="project" value="TreeGrafter"/>
</dbReference>
<dbReference type="PANTHER" id="PTHR10996">
    <property type="entry name" value="2-HYDROXYACID DEHYDROGENASE-RELATED"/>
    <property type="match status" value="1"/>
</dbReference>
<organism evidence="6 7">
    <name type="scientific">Conoideocrella luteorostrata</name>
    <dbReference type="NCBI Taxonomy" id="1105319"/>
    <lineage>
        <taxon>Eukaryota</taxon>
        <taxon>Fungi</taxon>
        <taxon>Dikarya</taxon>
        <taxon>Ascomycota</taxon>
        <taxon>Pezizomycotina</taxon>
        <taxon>Sordariomycetes</taxon>
        <taxon>Hypocreomycetidae</taxon>
        <taxon>Hypocreales</taxon>
        <taxon>Clavicipitaceae</taxon>
        <taxon>Conoideocrella</taxon>
    </lineage>
</organism>
<dbReference type="PROSITE" id="PS00065">
    <property type="entry name" value="D_2_HYDROXYACID_DH_1"/>
    <property type="match status" value="1"/>
</dbReference>
<evidence type="ECO:0000256" key="1">
    <source>
        <dbReference type="ARBA" id="ARBA00005854"/>
    </source>
</evidence>
<evidence type="ECO:0000259" key="4">
    <source>
        <dbReference type="Pfam" id="PF00389"/>
    </source>
</evidence>
<comment type="similarity">
    <text evidence="1 3">Belongs to the D-isomer specific 2-hydroxyacid dehydrogenase family.</text>
</comment>
<comment type="caution">
    <text evidence="6">The sequence shown here is derived from an EMBL/GenBank/DDBJ whole genome shotgun (WGS) entry which is preliminary data.</text>
</comment>
<reference evidence="6" key="1">
    <citation type="submission" date="2023-06" db="EMBL/GenBank/DDBJ databases">
        <title>Conoideocrella luteorostrata (Hypocreales: Clavicipitaceae), a potential biocontrol fungus for elongate hemlock scale in United States Christmas tree production areas.</title>
        <authorList>
            <person name="Barrett H."/>
            <person name="Lovett B."/>
            <person name="Macias A.M."/>
            <person name="Stajich J.E."/>
            <person name="Kasson M.T."/>
        </authorList>
    </citation>
    <scope>NUCLEOTIDE SEQUENCE</scope>
    <source>
        <strain evidence="6">ARSEF 14590</strain>
    </source>
</reference>
<dbReference type="AlphaFoldDB" id="A0AAJ0CGC8"/>
<dbReference type="GO" id="GO:0005829">
    <property type="term" value="C:cytosol"/>
    <property type="evidence" value="ECO:0007669"/>
    <property type="project" value="TreeGrafter"/>
</dbReference>
<keyword evidence="7" id="KW-1185">Reference proteome</keyword>
<dbReference type="EMBL" id="JASWJB010000342">
    <property type="protein sequence ID" value="KAK2591363.1"/>
    <property type="molecule type" value="Genomic_DNA"/>
</dbReference>
<dbReference type="Proteomes" id="UP001251528">
    <property type="component" value="Unassembled WGS sequence"/>
</dbReference>
<dbReference type="PROSITE" id="PS00670">
    <property type="entry name" value="D_2_HYDROXYACID_DH_2"/>
    <property type="match status" value="1"/>
</dbReference>
<gene>
    <name evidence="6" type="ORF">QQS21_010939</name>
</gene>
<dbReference type="SUPFAM" id="SSF51735">
    <property type="entry name" value="NAD(P)-binding Rossmann-fold domains"/>
    <property type="match status" value="1"/>
</dbReference>
<dbReference type="InterPro" id="IPR006139">
    <property type="entry name" value="D-isomer_2_OHA_DH_cat_dom"/>
</dbReference>
<evidence type="ECO:0000259" key="5">
    <source>
        <dbReference type="Pfam" id="PF02826"/>
    </source>
</evidence>
<dbReference type="GO" id="GO:0030267">
    <property type="term" value="F:glyoxylate reductase (NADPH) activity"/>
    <property type="evidence" value="ECO:0007669"/>
    <property type="project" value="TreeGrafter"/>
</dbReference>
<dbReference type="PANTHER" id="PTHR10996:SF257">
    <property type="entry name" value="GLYOXYLATE REDUCTASE 1"/>
    <property type="match status" value="1"/>
</dbReference>
<dbReference type="PROSITE" id="PS00671">
    <property type="entry name" value="D_2_HYDROXYACID_DH_3"/>
    <property type="match status" value="1"/>
</dbReference>
<dbReference type="InterPro" id="IPR029752">
    <property type="entry name" value="D-isomer_DH_CS1"/>
</dbReference>
<dbReference type="InterPro" id="IPR006140">
    <property type="entry name" value="D-isomer_DH_NAD-bd"/>
</dbReference>
<keyword evidence="2 3" id="KW-0560">Oxidoreductase</keyword>
<evidence type="ECO:0000313" key="6">
    <source>
        <dbReference type="EMBL" id="KAK2591363.1"/>
    </source>
</evidence>
<name>A0AAJ0CGC8_9HYPO</name>
<evidence type="ECO:0000256" key="2">
    <source>
        <dbReference type="ARBA" id="ARBA00023002"/>
    </source>
</evidence>
<dbReference type="Gene3D" id="3.40.50.720">
    <property type="entry name" value="NAD(P)-binding Rossmann-like Domain"/>
    <property type="match status" value="2"/>
</dbReference>
<dbReference type="InterPro" id="IPR036291">
    <property type="entry name" value="NAD(P)-bd_dom_sf"/>
</dbReference>
<dbReference type="Pfam" id="PF02826">
    <property type="entry name" value="2-Hacid_dh_C"/>
    <property type="match status" value="1"/>
</dbReference>